<dbReference type="Pfam" id="PF13177">
    <property type="entry name" value="DNA_pol3_delta2"/>
    <property type="match status" value="1"/>
</dbReference>
<dbReference type="FunFam" id="3.40.50.300:FF:001255">
    <property type="entry name" value="DNA polymerase III subunit delta"/>
    <property type="match status" value="1"/>
</dbReference>
<organism evidence="1 2">
    <name type="scientific">Weissella kandleri</name>
    <dbReference type="NCBI Taxonomy" id="1616"/>
    <lineage>
        <taxon>Bacteria</taxon>
        <taxon>Bacillati</taxon>
        <taxon>Bacillota</taxon>
        <taxon>Bacilli</taxon>
        <taxon>Lactobacillales</taxon>
        <taxon>Lactobacillaceae</taxon>
        <taxon>Weissella</taxon>
    </lineage>
</organism>
<evidence type="ECO:0000313" key="1">
    <source>
        <dbReference type="EMBL" id="KRN74885.1"/>
    </source>
</evidence>
<dbReference type="GO" id="GO:0003887">
    <property type="term" value="F:DNA-directed DNA polymerase activity"/>
    <property type="evidence" value="ECO:0007669"/>
    <property type="project" value="InterPro"/>
</dbReference>
<name>A0A0R2JI53_9LACO</name>
<dbReference type="RefSeq" id="WP_057755610.1">
    <property type="nucleotide sequence ID" value="NZ_JQBP01000004.1"/>
</dbReference>
<keyword evidence="2" id="KW-1185">Reference proteome</keyword>
<dbReference type="EMBL" id="JQBP01000004">
    <property type="protein sequence ID" value="KRN74885.1"/>
    <property type="molecule type" value="Genomic_DNA"/>
</dbReference>
<dbReference type="InterPro" id="IPR027417">
    <property type="entry name" value="P-loop_NTPase"/>
</dbReference>
<dbReference type="InterPro" id="IPR004622">
    <property type="entry name" value="DNA_pol_HolB"/>
</dbReference>
<comment type="caution">
    <text evidence="1">The sequence shown here is derived from an EMBL/GenBank/DDBJ whole genome shotgun (WGS) entry which is preliminary data.</text>
</comment>
<dbReference type="GO" id="GO:0006261">
    <property type="term" value="P:DNA-templated DNA replication"/>
    <property type="evidence" value="ECO:0007669"/>
    <property type="project" value="TreeGrafter"/>
</dbReference>
<dbReference type="InterPro" id="IPR050238">
    <property type="entry name" value="DNA_Rep/Repair_Clamp_Loader"/>
</dbReference>
<dbReference type="SUPFAM" id="SSF52540">
    <property type="entry name" value="P-loop containing nucleoside triphosphate hydrolases"/>
    <property type="match status" value="1"/>
</dbReference>
<dbReference type="OrthoDB" id="9810148at2"/>
<reference evidence="1 2" key="1">
    <citation type="journal article" date="2015" name="Genome Announc.">
        <title>Expanding the biotechnology potential of lactobacilli through comparative genomics of 213 strains and associated genera.</title>
        <authorList>
            <person name="Sun Z."/>
            <person name="Harris H.M."/>
            <person name="McCann A."/>
            <person name="Guo C."/>
            <person name="Argimon S."/>
            <person name="Zhang W."/>
            <person name="Yang X."/>
            <person name="Jeffery I.B."/>
            <person name="Cooney J.C."/>
            <person name="Kagawa T.F."/>
            <person name="Liu W."/>
            <person name="Song Y."/>
            <person name="Salvetti E."/>
            <person name="Wrobel A."/>
            <person name="Rasinkangas P."/>
            <person name="Parkhill J."/>
            <person name="Rea M.C."/>
            <person name="O'Sullivan O."/>
            <person name="Ritari J."/>
            <person name="Douillard F.P."/>
            <person name="Paul Ross R."/>
            <person name="Yang R."/>
            <person name="Briner A.E."/>
            <person name="Felis G.E."/>
            <person name="de Vos W.M."/>
            <person name="Barrangou R."/>
            <person name="Klaenhammer T.R."/>
            <person name="Caufield P.W."/>
            <person name="Cui Y."/>
            <person name="Zhang H."/>
            <person name="O'Toole P.W."/>
        </authorList>
    </citation>
    <scope>NUCLEOTIDE SEQUENCE [LARGE SCALE GENOMIC DNA]</scope>
    <source>
        <strain evidence="1 2">DSM 20593</strain>
    </source>
</reference>
<evidence type="ECO:0000313" key="2">
    <source>
        <dbReference type="Proteomes" id="UP000051655"/>
    </source>
</evidence>
<dbReference type="PANTHER" id="PTHR11669:SF8">
    <property type="entry name" value="DNA POLYMERASE III SUBUNIT DELTA"/>
    <property type="match status" value="1"/>
</dbReference>
<gene>
    <name evidence="1" type="ORF">IV73_GL001008</name>
</gene>
<dbReference type="NCBIfam" id="TIGR00678">
    <property type="entry name" value="holB"/>
    <property type="match status" value="1"/>
</dbReference>
<evidence type="ECO:0008006" key="3">
    <source>
        <dbReference type="Google" id="ProtNLM"/>
    </source>
</evidence>
<dbReference type="Proteomes" id="UP000051655">
    <property type="component" value="Unassembled WGS sequence"/>
</dbReference>
<dbReference type="PANTHER" id="PTHR11669">
    <property type="entry name" value="REPLICATION FACTOR C / DNA POLYMERASE III GAMMA-TAU SUBUNIT"/>
    <property type="match status" value="1"/>
</dbReference>
<dbReference type="Gene3D" id="3.40.50.300">
    <property type="entry name" value="P-loop containing nucleotide triphosphate hydrolases"/>
    <property type="match status" value="1"/>
</dbReference>
<dbReference type="AlphaFoldDB" id="A0A0R2JI53"/>
<dbReference type="PATRIC" id="fig|1616.3.peg.1028"/>
<accession>A0A0R2JI53</accession>
<dbReference type="GO" id="GO:0008408">
    <property type="term" value="F:3'-5' exonuclease activity"/>
    <property type="evidence" value="ECO:0007669"/>
    <property type="project" value="InterPro"/>
</dbReference>
<protein>
    <recommendedName>
        <fullName evidence="3">DNA polymerase III subunit delta</fullName>
    </recommendedName>
</protein>
<sequence>MDSNEVIQTAHQQQPFVVTRLQKAVASQQLAHAFLFAGPNGQGQAVVGLWLAMRLMCEHPTTNGDPDGTCSQCQRISRHEHPDVIEVHPDGLSIKIDQIRYLQDEFTKTAVEGVQKIFIIYEADKMTDNAANGLLKFIEEPRGQQTAILMVENPKQVLPTIVSRTQVIDFHQVQPQIYQQQLLAQGFTEYETPLVMALSDSLSTAKTWLEDDWFKVSQAAVVKLVAQILTLDPEAFNLVQIELMPLSKERERQGVLIAMLAAAWRDVVMMKTQADTNLRFVDNAVWQTALAKYSVEQLLAAQDIILTLPVMLQQNIGFQTTVETGVLKCQFALGGTQ</sequence>
<proteinExistence type="predicted"/>
<dbReference type="STRING" id="1616.IV73_GL001008"/>